<evidence type="ECO:0000256" key="6">
    <source>
        <dbReference type="ARBA" id="ARBA00023098"/>
    </source>
</evidence>
<evidence type="ECO:0000256" key="2">
    <source>
        <dbReference type="ARBA" id="ARBA00022679"/>
    </source>
</evidence>
<comment type="caution">
    <text evidence="10">The sequence shown here is derived from an EMBL/GenBank/DDBJ whole genome shotgun (WGS) entry which is preliminary data.</text>
</comment>
<dbReference type="Gene3D" id="3.90.470.20">
    <property type="entry name" value="4'-phosphopantetheinyl transferase domain"/>
    <property type="match status" value="1"/>
</dbReference>
<dbReference type="EMBL" id="JACHWP010000002">
    <property type="protein sequence ID" value="MBB3022885.1"/>
    <property type="molecule type" value="Genomic_DNA"/>
</dbReference>
<dbReference type="NCBIfam" id="TIGR00516">
    <property type="entry name" value="acpS"/>
    <property type="match status" value="1"/>
</dbReference>
<comment type="cofactor">
    <cofactor evidence="8">
        <name>Mg(2+)</name>
        <dbReference type="ChEBI" id="CHEBI:18420"/>
    </cofactor>
</comment>
<accession>A0A839QT28</accession>
<evidence type="ECO:0000256" key="3">
    <source>
        <dbReference type="ARBA" id="ARBA00022723"/>
    </source>
</evidence>
<keyword evidence="5 8" id="KW-0460">Magnesium</keyword>
<reference evidence="10 11" key="1">
    <citation type="submission" date="2020-08" db="EMBL/GenBank/DDBJ databases">
        <title>Sequencing the genomes of 1000 actinobacteria strains.</title>
        <authorList>
            <person name="Klenk H.-P."/>
        </authorList>
    </citation>
    <scope>NUCLEOTIDE SEQUENCE [LARGE SCALE GENOMIC DNA]</scope>
    <source>
        <strain evidence="10 11">DSM 23040</strain>
    </source>
</reference>
<feature type="binding site" evidence="8">
    <location>
        <position position="29"/>
    </location>
    <ligand>
        <name>Mg(2+)</name>
        <dbReference type="ChEBI" id="CHEBI:18420"/>
    </ligand>
</feature>
<keyword evidence="4 8" id="KW-0276">Fatty acid metabolism</keyword>
<dbReference type="AlphaFoldDB" id="A0A839QT28"/>
<dbReference type="GO" id="GO:0006633">
    <property type="term" value="P:fatty acid biosynthetic process"/>
    <property type="evidence" value="ECO:0007669"/>
    <property type="project" value="UniProtKB-UniRule"/>
</dbReference>
<dbReference type="HAMAP" id="MF_00101">
    <property type="entry name" value="AcpS"/>
    <property type="match status" value="1"/>
</dbReference>
<dbReference type="SUPFAM" id="SSF56214">
    <property type="entry name" value="4'-phosphopantetheinyl transferase"/>
    <property type="match status" value="1"/>
</dbReference>
<evidence type="ECO:0000256" key="5">
    <source>
        <dbReference type="ARBA" id="ARBA00022842"/>
    </source>
</evidence>
<dbReference type="Pfam" id="PF01648">
    <property type="entry name" value="ACPS"/>
    <property type="match status" value="1"/>
</dbReference>
<name>A0A839QT28_9MICO</name>
<comment type="function">
    <text evidence="8">Transfers the 4'-phosphopantetheine moiety from coenzyme A to a Ser of acyl-carrier-protein.</text>
</comment>
<keyword evidence="2 8" id="KW-0808">Transferase</keyword>
<evidence type="ECO:0000256" key="8">
    <source>
        <dbReference type="HAMAP-Rule" id="MF_00101"/>
    </source>
</evidence>
<evidence type="ECO:0000256" key="1">
    <source>
        <dbReference type="ARBA" id="ARBA00022516"/>
    </source>
</evidence>
<dbReference type="Proteomes" id="UP000568050">
    <property type="component" value="Unassembled WGS sequence"/>
</dbReference>
<evidence type="ECO:0000259" key="9">
    <source>
        <dbReference type="Pfam" id="PF01648"/>
    </source>
</evidence>
<dbReference type="NCBIfam" id="NF000832">
    <property type="entry name" value="PRK00070.3-2"/>
    <property type="match status" value="1"/>
</dbReference>
<protein>
    <recommendedName>
        <fullName evidence="8">Holo-[acyl-carrier-protein] synthase</fullName>
        <shortName evidence="8">Holo-ACP synthase</shortName>
        <ecNumber evidence="8">2.7.8.7</ecNumber>
    </recommendedName>
    <alternativeName>
        <fullName evidence="8">4'-phosphopantetheinyl transferase AcpS</fullName>
    </alternativeName>
</protein>
<organism evidence="10 11">
    <name type="scientific">Helcobacillus massiliensis</name>
    <dbReference type="NCBI Taxonomy" id="521392"/>
    <lineage>
        <taxon>Bacteria</taxon>
        <taxon>Bacillati</taxon>
        <taxon>Actinomycetota</taxon>
        <taxon>Actinomycetes</taxon>
        <taxon>Micrococcales</taxon>
        <taxon>Dermabacteraceae</taxon>
        <taxon>Helcobacillus</taxon>
    </lineage>
</organism>
<feature type="domain" description="4'-phosphopantetheinyl transferase" evidence="9">
    <location>
        <begin position="25"/>
        <end position="116"/>
    </location>
</feature>
<comment type="similarity">
    <text evidence="8">Belongs to the P-Pant transferase superfamily. AcpS family.</text>
</comment>
<evidence type="ECO:0000313" key="10">
    <source>
        <dbReference type="EMBL" id="MBB3022885.1"/>
    </source>
</evidence>
<evidence type="ECO:0000256" key="4">
    <source>
        <dbReference type="ARBA" id="ARBA00022832"/>
    </source>
</evidence>
<dbReference type="GO" id="GO:0008897">
    <property type="term" value="F:holo-[acyl-carrier-protein] synthase activity"/>
    <property type="evidence" value="ECO:0007669"/>
    <property type="project" value="UniProtKB-UniRule"/>
</dbReference>
<dbReference type="GO" id="GO:0005737">
    <property type="term" value="C:cytoplasm"/>
    <property type="evidence" value="ECO:0007669"/>
    <property type="project" value="UniProtKB-SubCell"/>
</dbReference>
<proteinExistence type="inferred from homology"/>
<dbReference type="InterPro" id="IPR008278">
    <property type="entry name" value="4-PPantetheinyl_Trfase_dom"/>
</dbReference>
<feature type="binding site" evidence="8">
    <location>
        <position position="71"/>
    </location>
    <ligand>
        <name>Mg(2+)</name>
        <dbReference type="ChEBI" id="CHEBI:18420"/>
    </ligand>
</feature>
<dbReference type="NCBIfam" id="TIGR00556">
    <property type="entry name" value="pantethn_trn"/>
    <property type="match status" value="1"/>
</dbReference>
<keyword evidence="1 8" id="KW-0444">Lipid biosynthesis</keyword>
<evidence type="ECO:0000313" key="11">
    <source>
        <dbReference type="Proteomes" id="UP000568050"/>
    </source>
</evidence>
<dbReference type="InterPro" id="IPR002582">
    <property type="entry name" value="ACPS"/>
</dbReference>
<dbReference type="GO" id="GO:0000287">
    <property type="term" value="F:magnesium ion binding"/>
    <property type="evidence" value="ECO:0007669"/>
    <property type="project" value="UniProtKB-UniRule"/>
</dbReference>
<evidence type="ECO:0000256" key="7">
    <source>
        <dbReference type="ARBA" id="ARBA00023160"/>
    </source>
</evidence>
<comment type="subcellular location">
    <subcellularLocation>
        <location evidence="8">Cytoplasm</location>
    </subcellularLocation>
</comment>
<dbReference type="InterPro" id="IPR037143">
    <property type="entry name" value="4-PPantetheinyl_Trfase_dom_sf"/>
</dbReference>
<dbReference type="RefSeq" id="WP_183375511.1">
    <property type="nucleotide sequence ID" value="NZ_CBCSFZ010000001.1"/>
</dbReference>
<keyword evidence="6 8" id="KW-0443">Lipid metabolism</keyword>
<keyword evidence="7 8" id="KW-0275">Fatty acid biosynthesis</keyword>
<dbReference type="EC" id="2.7.8.7" evidence="8"/>
<sequence>MSRAHDVRDGEELAFEPEPESRLAGVGVDIVDIDRFEAMLARTPRLKERLFAPEERGLSLASLAARAAAKEATGKALGNPGELSWQDVIVRKTATDRPYLVLRGNALATAVREGVSALHLSLSHDGRLAVASVAAERRKSLDD</sequence>
<keyword evidence="3 8" id="KW-0479">Metal-binding</keyword>
<keyword evidence="11" id="KW-1185">Reference proteome</keyword>
<keyword evidence="8" id="KW-0963">Cytoplasm</keyword>
<comment type="catalytic activity">
    <reaction evidence="8">
        <text>apo-[ACP] + CoA = holo-[ACP] + adenosine 3',5'-bisphosphate + H(+)</text>
        <dbReference type="Rhea" id="RHEA:12068"/>
        <dbReference type="Rhea" id="RHEA-COMP:9685"/>
        <dbReference type="Rhea" id="RHEA-COMP:9690"/>
        <dbReference type="ChEBI" id="CHEBI:15378"/>
        <dbReference type="ChEBI" id="CHEBI:29999"/>
        <dbReference type="ChEBI" id="CHEBI:57287"/>
        <dbReference type="ChEBI" id="CHEBI:58343"/>
        <dbReference type="ChEBI" id="CHEBI:64479"/>
        <dbReference type="EC" id="2.7.8.7"/>
    </reaction>
</comment>
<dbReference type="InterPro" id="IPR004568">
    <property type="entry name" value="Ppantetheine-prot_Trfase_dom"/>
</dbReference>
<gene>
    <name evidence="8" type="primary">acpS</name>
    <name evidence="10" type="ORF">FHX50_001168</name>
</gene>